<dbReference type="Gene3D" id="3.10.50.10">
    <property type="match status" value="1"/>
</dbReference>
<evidence type="ECO:0000256" key="2">
    <source>
        <dbReference type="ARBA" id="ARBA00004613"/>
    </source>
</evidence>
<evidence type="ECO:0000256" key="4">
    <source>
        <dbReference type="ARBA" id="ARBA00012729"/>
    </source>
</evidence>
<evidence type="ECO:0000256" key="8">
    <source>
        <dbReference type="ARBA" id="ARBA00023277"/>
    </source>
</evidence>
<dbReference type="SMART" id="SM00636">
    <property type="entry name" value="Glyco_18"/>
    <property type="match status" value="1"/>
</dbReference>
<keyword evidence="5" id="KW-0964">Secreted</keyword>
<dbReference type="EC" id="3.2.1.14" evidence="4"/>
<keyword evidence="10" id="KW-0624">Polysaccharide degradation</keyword>
<evidence type="ECO:0000313" key="14">
    <source>
        <dbReference type="Proteomes" id="UP000288429"/>
    </source>
</evidence>
<dbReference type="Pfam" id="PF00704">
    <property type="entry name" value="Glyco_hydro_18"/>
    <property type="match status" value="1"/>
</dbReference>
<accession>A0A428SHI8</accession>
<keyword evidence="6 11" id="KW-0378">Hydrolase</keyword>
<dbReference type="GO" id="GO:0006032">
    <property type="term" value="P:chitin catabolic process"/>
    <property type="evidence" value="ECO:0007669"/>
    <property type="project" value="UniProtKB-KW"/>
</dbReference>
<organism evidence="13 14">
    <name type="scientific">Fusarium ambrosium</name>
    <dbReference type="NCBI Taxonomy" id="131363"/>
    <lineage>
        <taxon>Eukaryota</taxon>
        <taxon>Fungi</taxon>
        <taxon>Dikarya</taxon>
        <taxon>Ascomycota</taxon>
        <taxon>Pezizomycotina</taxon>
        <taxon>Sordariomycetes</taxon>
        <taxon>Hypocreomycetidae</taxon>
        <taxon>Hypocreales</taxon>
        <taxon>Nectriaceae</taxon>
        <taxon>Fusarium</taxon>
        <taxon>Fusarium solani species complex</taxon>
    </lineage>
</organism>
<keyword evidence="9 11" id="KW-0326">Glycosidase</keyword>
<dbReference type="InterPro" id="IPR011583">
    <property type="entry name" value="Chitinase_II/V-like_cat"/>
</dbReference>
<dbReference type="PROSITE" id="PS01095">
    <property type="entry name" value="GH18_1"/>
    <property type="match status" value="1"/>
</dbReference>
<dbReference type="InterPro" id="IPR017853">
    <property type="entry name" value="GH"/>
</dbReference>
<evidence type="ECO:0000256" key="10">
    <source>
        <dbReference type="ARBA" id="ARBA00023326"/>
    </source>
</evidence>
<comment type="similarity">
    <text evidence="3">Belongs to the glycosyl hydrolase 18 family. Chitinase class V subfamily.</text>
</comment>
<evidence type="ECO:0000256" key="6">
    <source>
        <dbReference type="ARBA" id="ARBA00022801"/>
    </source>
</evidence>
<dbReference type="PANTHER" id="PTHR11177:SF402">
    <property type="entry name" value="CHITINASE"/>
    <property type="match status" value="1"/>
</dbReference>
<dbReference type="SUPFAM" id="SSF54556">
    <property type="entry name" value="Chitinase insertion domain"/>
    <property type="match status" value="1"/>
</dbReference>
<feature type="domain" description="GH18" evidence="12">
    <location>
        <begin position="35"/>
        <end position="394"/>
    </location>
</feature>
<keyword evidence="8" id="KW-0119">Carbohydrate metabolism</keyword>
<dbReference type="AlphaFoldDB" id="A0A428SHI8"/>
<dbReference type="InterPro" id="IPR001223">
    <property type="entry name" value="Glyco_hydro18_cat"/>
</dbReference>
<dbReference type="PROSITE" id="PS51910">
    <property type="entry name" value="GH18_2"/>
    <property type="match status" value="1"/>
</dbReference>
<dbReference type="Proteomes" id="UP000288429">
    <property type="component" value="Unassembled WGS sequence"/>
</dbReference>
<dbReference type="GO" id="GO:0008843">
    <property type="term" value="F:endochitinase activity"/>
    <property type="evidence" value="ECO:0007669"/>
    <property type="project" value="UniProtKB-EC"/>
</dbReference>
<dbReference type="EMBL" id="NIZV01000453">
    <property type="protein sequence ID" value="RSL89260.1"/>
    <property type="molecule type" value="Genomic_DNA"/>
</dbReference>
<proteinExistence type="inferred from homology"/>
<evidence type="ECO:0000256" key="3">
    <source>
        <dbReference type="ARBA" id="ARBA00008682"/>
    </source>
</evidence>
<dbReference type="InterPro" id="IPR050314">
    <property type="entry name" value="Glycosyl_Hydrlase_18"/>
</dbReference>
<keyword evidence="14" id="KW-1185">Reference proteome</keyword>
<evidence type="ECO:0000256" key="9">
    <source>
        <dbReference type="ARBA" id="ARBA00023295"/>
    </source>
</evidence>
<dbReference type="PANTHER" id="PTHR11177">
    <property type="entry name" value="CHITINASE"/>
    <property type="match status" value="1"/>
</dbReference>
<name>A0A428SHI8_9HYPO</name>
<evidence type="ECO:0000259" key="12">
    <source>
        <dbReference type="PROSITE" id="PS51910"/>
    </source>
</evidence>
<comment type="catalytic activity">
    <reaction evidence="1">
        <text>Random endo-hydrolysis of N-acetyl-beta-D-glucosaminide (1-&gt;4)-beta-linkages in chitin and chitodextrins.</text>
        <dbReference type="EC" id="3.2.1.14"/>
    </reaction>
</comment>
<evidence type="ECO:0000256" key="1">
    <source>
        <dbReference type="ARBA" id="ARBA00000822"/>
    </source>
</evidence>
<dbReference type="Gene3D" id="3.20.20.80">
    <property type="entry name" value="Glycosidases"/>
    <property type="match status" value="1"/>
</dbReference>
<protein>
    <recommendedName>
        <fullName evidence="4">chitinase</fullName>
        <ecNumber evidence="4">3.2.1.14</ecNumber>
    </recommendedName>
</protein>
<dbReference type="SUPFAM" id="SSF51445">
    <property type="entry name" value="(Trans)glycosidases"/>
    <property type="match status" value="1"/>
</dbReference>
<evidence type="ECO:0000313" key="13">
    <source>
        <dbReference type="EMBL" id="RSL89260.1"/>
    </source>
</evidence>
<evidence type="ECO:0000256" key="7">
    <source>
        <dbReference type="ARBA" id="ARBA00023024"/>
    </source>
</evidence>
<dbReference type="GO" id="GO:0008061">
    <property type="term" value="F:chitin binding"/>
    <property type="evidence" value="ECO:0007669"/>
    <property type="project" value="InterPro"/>
</dbReference>
<dbReference type="GO" id="GO:0005576">
    <property type="term" value="C:extracellular region"/>
    <property type="evidence" value="ECO:0007669"/>
    <property type="project" value="UniProtKB-SubCell"/>
</dbReference>
<comment type="subcellular location">
    <subcellularLocation>
        <location evidence="2">Secreted</location>
    </subcellularLocation>
</comment>
<sequence length="1101" mass="122521">MSTERKHGFCGTTKDFCGSKKVKRPSCSVNGRGFDRVVGYYEGWSSARPCNRFYPEQLPVGVYTHLNYAFASIDPESFEVVPSLSSDVEMYKRVTNLKKADPDLKVFIAIGGWTFNDPGPTATTFSDIARSEANTKKFAKSLISFMSTYDFDGVDLDWEYPGADDRSGRDEDFETFPVFLRRLKAALKASGGRDGVSITLPASYWYLQHFDIQTIQKHVDFLNIMSYDLHGTWDQENKWVGPYLNAHTNLTEITQALDLLWRNNISPDKVVLGLAFYGRAFTVASTGCTKPGCNYASGGKKRSCSGEVSVILNSEIDSVIESSGSKPTLYKAEAVKVLNYEDNQWVAYDDKETMKLKADFARGQCLGGLMVWAVSHDTKDAKYTAALAEAANRKFVAALPATDDSLSTTRNKHAQCKWTNCGDRWLRVPRRDGGERNNEYMTDEQGCNGIGVHQLCCPPGDEVPKCGWYDFNNGKCGGKCPTAMFEIGSNSMYCRSGYQAACCFGTATAMHLHNQCSWSKDFPDCNSGQCASDNSELAKSMTGSGGAFCKQIGGGDPFSNTKPPRQERKYCCRDDLKDQRWTDCEWESHIGVFPMDWARSSGFCLSGCPSDKVRVAMDHNTKECTRGARAKCCTPAYSTIVKKSPREDEELSDALEMFLDNPICTNNTQSYRYDSQETIIARLSEILYGSVSLDTVNTWDSKIGAKYKYLKYKSVLDWARYDEYALEIGSTKLPESIICQLAYYNNIIGGGDVLKCYEGTSDRPKRSRDFSFDTLSYSTAHDDFSPISVRGLQKRDDEYKIRIISGLTGAAVKFSVYAISFPSSGEFYDTESIWNKVMSFTTSICSDAMVGAIFRSPGNNAGLATEHIFERQAMIKFITSTITGTLASQVASSFIPIDPSFWEDTVKLPLASNILPIGGGERSPIRRMMTRLGADNYRSVLVLADETLNNVKASIWGYHNPTDRVRMSNLLNTDIIGFMNQIRFALGTFVYLNTPIVNPLLVDIMTNIRDELRLADQLHQSIHGSAAAVNAVARFDEWAADHFQHIALNVQEWAFDWIGQALELWKANPNHPSYDQVINALQMLGAQAGGISVNLDNVPGQ</sequence>
<comment type="caution">
    <text evidence="13">The sequence shown here is derived from an EMBL/GenBank/DDBJ whole genome shotgun (WGS) entry which is preliminary data.</text>
</comment>
<keyword evidence="7" id="KW-0146">Chitin degradation</keyword>
<dbReference type="InterPro" id="IPR029070">
    <property type="entry name" value="Chitinase_insertion_sf"/>
</dbReference>
<evidence type="ECO:0000256" key="5">
    <source>
        <dbReference type="ARBA" id="ARBA00022525"/>
    </source>
</evidence>
<gene>
    <name evidence="13" type="ORF">CDV31_015908</name>
</gene>
<reference evidence="13 14" key="1">
    <citation type="submission" date="2017-06" db="EMBL/GenBank/DDBJ databases">
        <title>Cmopartive genomic analysis of Ambrosia Fusariam Clade fungi.</title>
        <authorList>
            <person name="Stajich J.E."/>
            <person name="Carrillo J."/>
            <person name="Kijimoto T."/>
            <person name="Eskalen A."/>
            <person name="O'Donnell K."/>
            <person name="Kasson M."/>
        </authorList>
    </citation>
    <scope>NUCLEOTIDE SEQUENCE [LARGE SCALE GENOMIC DNA]</scope>
    <source>
        <strain evidence="13 14">NRRL 20438</strain>
    </source>
</reference>
<evidence type="ECO:0000256" key="11">
    <source>
        <dbReference type="RuleBase" id="RU000489"/>
    </source>
</evidence>
<dbReference type="InterPro" id="IPR001579">
    <property type="entry name" value="Glyco_hydro_18_chit_AS"/>
</dbReference>
<dbReference type="GO" id="GO:0000272">
    <property type="term" value="P:polysaccharide catabolic process"/>
    <property type="evidence" value="ECO:0007669"/>
    <property type="project" value="UniProtKB-KW"/>
</dbReference>